<evidence type="ECO:0000313" key="2">
    <source>
        <dbReference type="EMBL" id="KAG9252777.1"/>
    </source>
</evidence>
<sequence length="367" mass="39424">MNDPTAQTQPTPNRRRQGRPNGRQKAYASENDMGVIDAPQYNLSPATPQKDNLGSSAGRDPRTTGSKQRQKNKGNKNNAASTSPEPDSHHHRSTPRQTNSTKGLQQAAFAGATFHASPAPDALPMPSFFSKMANGSPASKEASRPLQQPSPPNTVNEAPTPQRRGSGVSGSDSPLDFMFKAHREERERHRHGSAPTGPSVSTPPAHSPYGAGPQKAAHSPHNRPIYTRHVSSGVLDDEESRGHFGQPMGPAFSTPYQDRIKAARPSNNSQRPSGADSTQMQPQNMAEDPSEALKRFLFSGNNTASTQSSAQPAQSGTANQSSVSRTCDGTSGGHNESIQDMEDSLRRILKIEPNTTAPPTERRLFMG</sequence>
<protein>
    <recommendedName>
        <fullName evidence="4">Proteophosphoglycan 5</fullName>
    </recommendedName>
</protein>
<feature type="compositionally biased region" description="Polar residues" evidence="1">
    <location>
        <begin position="265"/>
        <end position="284"/>
    </location>
</feature>
<evidence type="ECO:0000313" key="3">
    <source>
        <dbReference type="Proteomes" id="UP000887229"/>
    </source>
</evidence>
<dbReference type="EMBL" id="MU251260">
    <property type="protein sequence ID" value="KAG9252777.1"/>
    <property type="molecule type" value="Genomic_DNA"/>
</dbReference>
<evidence type="ECO:0000256" key="1">
    <source>
        <dbReference type="SAM" id="MobiDB-lite"/>
    </source>
</evidence>
<dbReference type="Proteomes" id="UP000887229">
    <property type="component" value="Unassembled WGS sequence"/>
</dbReference>
<dbReference type="RefSeq" id="XP_046116701.1">
    <property type="nucleotide sequence ID" value="XM_046262323.1"/>
</dbReference>
<feature type="region of interest" description="Disordered" evidence="1">
    <location>
        <begin position="1"/>
        <end position="367"/>
    </location>
</feature>
<dbReference type="OrthoDB" id="2142961at2759"/>
<organism evidence="2 3">
    <name type="scientific">Emericellopsis atlantica</name>
    <dbReference type="NCBI Taxonomy" id="2614577"/>
    <lineage>
        <taxon>Eukaryota</taxon>
        <taxon>Fungi</taxon>
        <taxon>Dikarya</taxon>
        <taxon>Ascomycota</taxon>
        <taxon>Pezizomycotina</taxon>
        <taxon>Sordariomycetes</taxon>
        <taxon>Hypocreomycetidae</taxon>
        <taxon>Hypocreales</taxon>
        <taxon>Bionectriaceae</taxon>
        <taxon>Emericellopsis</taxon>
    </lineage>
</organism>
<dbReference type="GeneID" id="70293226"/>
<keyword evidence="3" id="KW-1185">Reference proteome</keyword>
<reference evidence="2" key="1">
    <citation type="journal article" date="2021" name="IMA Fungus">
        <title>Genomic characterization of three marine fungi, including Emericellopsis atlantica sp. nov. with signatures of a generalist lifestyle and marine biomass degradation.</title>
        <authorList>
            <person name="Hagestad O.C."/>
            <person name="Hou L."/>
            <person name="Andersen J.H."/>
            <person name="Hansen E.H."/>
            <person name="Altermark B."/>
            <person name="Li C."/>
            <person name="Kuhnert E."/>
            <person name="Cox R.J."/>
            <person name="Crous P.W."/>
            <person name="Spatafora J.W."/>
            <person name="Lail K."/>
            <person name="Amirebrahimi M."/>
            <person name="Lipzen A."/>
            <person name="Pangilinan J."/>
            <person name="Andreopoulos W."/>
            <person name="Hayes R.D."/>
            <person name="Ng V."/>
            <person name="Grigoriev I.V."/>
            <person name="Jackson S.A."/>
            <person name="Sutton T.D.S."/>
            <person name="Dobson A.D.W."/>
            <person name="Rama T."/>
        </authorList>
    </citation>
    <scope>NUCLEOTIDE SEQUENCE</scope>
    <source>
        <strain evidence="2">TS7</strain>
    </source>
</reference>
<dbReference type="GO" id="GO:0016071">
    <property type="term" value="P:mRNA metabolic process"/>
    <property type="evidence" value="ECO:0007669"/>
    <property type="project" value="UniProtKB-ARBA"/>
</dbReference>
<name>A0A9P8CN45_9HYPO</name>
<feature type="compositionally biased region" description="Low complexity" evidence="1">
    <location>
        <begin position="303"/>
        <end position="318"/>
    </location>
</feature>
<dbReference type="AlphaFoldDB" id="A0A9P8CN45"/>
<proteinExistence type="predicted"/>
<dbReference type="InterPro" id="IPR028322">
    <property type="entry name" value="PNRC-like_rgn"/>
</dbReference>
<feature type="compositionally biased region" description="Polar residues" evidence="1">
    <location>
        <begin position="41"/>
        <end position="55"/>
    </location>
</feature>
<feature type="compositionally biased region" description="Polar residues" evidence="1">
    <location>
        <begin position="95"/>
        <end position="104"/>
    </location>
</feature>
<accession>A0A9P8CN45</accession>
<comment type="caution">
    <text evidence="2">The sequence shown here is derived from an EMBL/GenBank/DDBJ whole genome shotgun (WGS) entry which is preliminary data.</text>
</comment>
<feature type="compositionally biased region" description="Polar residues" evidence="1">
    <location>
        <begin position="319"/>
        <end position="338"/>
    </location>
</feature>
<dbReference type="Pfam" id="PF15365">
    <property type="entry name" value="PNRC"/>
    <property type="match status" value="1"/>
</dbReference>
<gene>
    <name evidence="2" type="ORF">F5Z01DRAFT_637943</name>
</gene>
<evidence type="ECO:0008006" key="4">
    <source>
        <dbReference type="Google" id="ProtNLM"/>
    </source>
</evidence>